<evidence type="ECO:0000256" key="1">
    <source>
        <dbReference type="SAM" id="MobiDB-lite"/>
    </source>
</evidence>
<organism evidence="3 4">
    <name type="scientific">Apolygus lucorum</name>
    <name type="common">Small green plant bug</name>
    <name type="synonym">Lygocoris lucorum</name>
    <dbReference type="NCBI Taxonomy" id="248454"/>
    <lineage>
        <taxon>Eukaryota</taxon>
        <taxon>Metazoa</taxon>
        <taxon>Ecdysozoa</taxon>
        <taxon>Arthropoda</taxon>
        <taxon>Hexapoda</taxon>
        <taxon>Insecta</taxon>
        <taxon>Pterygota</taxon>
        <taxon>Neoptera</taxon>
        <taxon>Paraneoptera</taxon>
        <taxon>Hemiptera</taxon>
        <taxon>Heteroptera</taxon>
        <taxon>Panheteroptera</taxon>
        <taxon>Cimicomorpha</taxon>
        <taxon>Miridae</taxon>
        <taxon>Mirini</taxon>
        <taxon>Apolygus</taxon>
    </lineage>
</organism>
<sequence>MTSRSCMILAALTLVAVAAAVPAPHHAPDPLLKAIENPEVLTRRITFPGSALLSQKSKTDEQPQLSGPANPVSHHECFTCDDMNPY</sequence>
<name>A0A8S9YA47_APOLU</name>
<comment type="caution">
    <text evidence="3">The sequence shown here is derived from an EMBL/GenBank/DDBJ whole genome shotgun (WGS) entry which is preliminary data.</text>
</comment>
<feature type="compositionally biased region" description="Polar residues" evidence="1">
    <location>
        <begin position="52"/>
        <end position="67"/>
    </location>
</feature>
<keyword evidence="4" id="KW-1185">Reference proteome</keyword>
<dbReference type="EMBL" id="WIXP02000001">
    <property type="protein sequence ID" value="KAF6217068.1"/>
    <property type="molecule type" value="Genomic_DNA"/>
</dbReference>
<accession>A0A8S9YA47</accession>
<evidence type="ECO:0008006" key="5">
    <source>
        <dbReference type="Google" id="ProtNLM"/>
    </source>
</evidence>
<feature type="signal peptide" evidence="2">
    <location>
        <begin position="1"/>
        <end position="20"/>
    </location>
</feature>
<evidence type="ECO:0000256" key="2">
    <source>
        <dbReference type="SAM" id="SignalP"/>
    </source>
</evidence>
<reference evidence="3" key="1">
    <citation type="journal article" date="2021" name="Mol. Ecol. Resour.">
        <title>Apolygus lucorum genome provides insights into omnivorousness and mesophyll feeding.</title>
        <authorList>
            <person name="Liu Y."/>
            <person name="Liu H."/>
            <person name="Wang H."/>
            <person name="Huang T."/>
            <person name="Liu B."/>
            <person name="Yang B."/>
            <person name="Yin L."/>
            <person name="Li B."/>
            <person name="Zhang Y."/>
            <person name="Zhang S."/>
            <person name="Jiang F."/>
            <person name="Zhang X."/>
            <person name="Ren Y."/>
            <person name="Wang B."/>
            <person name="Wang S."/>
            <person name="Lu Y."/>
            <person name="Wu K."/>
            <person name="Fan W."/>
            <person name="Wang G."/>
        </authorList>
    </citation>
    <scope>NUCLEOTIDE SEQUENCE</scope>
    <source>
        <strain evidence="3">12Hb</strain>
    </source>
</reference>
<dbReference type="AlphaFoldDB" id="A0A8S9YA47"/>
<protein>
    <recommendedName>
        <fullName evidence="5">Secreted protein</fullName>
    </recommendedName>
</protein>
<gene>
    <name evidence="3" type="ORF">GE061_001421</name>
</gene>
<dbReference type="Proteomes" id="UP000466442">
    <property type="component" value="Linkage Group LG1"/>
</dbReference>
<proteinExistence type="predicted"/>
<evidence type="ECO:0000313" key="3">
    <source>
        <dbReference type="EMBL" id="KAF6217068.1"/>
    </source>
</evidence>
<keyword evidence="2" id="KW-0732">Signal</keyword>
<evidence type="ECO:0000313" key="4">
    <source>
        <dbReference type="Proteomes" id="UP000466442"/>
    </source>
</evidence>
<feature type="region of interest" description="Disordered" evidence="1">
    <location>
        <begin position="51"/>
        <end position="74"/>
    </location>
</feature>
<feature type="chain" id="PRO_5035822204" description="Secreted protein" evidence="2">
    <location>
        <begin position="21"/>
        <end position="86"/>
    </location>
</feature>